<proteinExistence type="inferred from homology"/>
<dbReference type="Pfam" id="PF00004">
    <property type="entry name" value="AAA"/>
    <property type="match status" value="1"/>
</dbReference>
<dbReference type="GO" id="GO:0004176">
    <property type="term" value="F:ATP-dependent peptidase activity"/>
    <property type="evidence" value="ECO:0007669"/>
    <property type="project" value="TreeGrafter"/>
</dbReference>
<organism evidence="3 4">
    <name type="scientific">Odinarchaeota yellowstonii (strain LCB_4)</name>
    <dbReference type="NCBI Taxonomy" id="1841599"/>
    <lineage>
        <taxon>Archaea</taxon>
        <taxon>Promethearchaeati</taxon>
        <taxon>Candidatus Odinarchaeota</taxon>
        <taxon>Candidatus Odinarchaeia</taxon>
        <taxon>Candidatus Odinarchaeales</taxon>
        <taxon>Candidatus Odinarchaeaceae</taxon>
        <taxon>Candidatus Odinarchaeum</taxon>
    </lineage>
</organism>
<dbReference type="PANTHER" id="PTHR23076">
    <property type="entry name" value="METALLOPROTEASE M41 FTSH"/>
    <property type="match status" value="1"/>
</dbReference>
<dbReference type="KEGG" id="oyw:OdinLCB4_002030"/>
<dbReference type="Pfam" id="PF23900">
    <property type="entry name" value="PRS2_N"/>
    <property type="match status" value="1"/>
</dbReference>
<protein>
    <submittedName>
        <fullName evidence="3">AAA family ATPase</fullName>
    </submittedName>
</protein>
<accession>A0AAF0D309</accession>
<keyword evidence="1" id="KW-0067">ATP-binding</keyword>
<dbReference type="Gene3D" id="1.10.8.60">
    <property type="match status" value="1"/>
</dbReference>
<gene>
    <name evidence="3" type="ORF">OdinLCB4_002030</name>
</gene>
<dbReference type="PANTHER" id="PTHR23076:SF97">
    <property type="entry name" value="ATP-DEPENDENT ZINC METALLOPROTEASE YME1L1"/>
    <property type="match status" value="1"/>
</dbReference>
<comment type="similarity">
    <text evidence="1">Belongs to the AAA ATPase family.</text>
</comment>
<dbReference type="SUPFAM" id="SSF52540">
    <property type="entry name" value="P-loop containing nucleoside triphosphate hydrolases"/>
    <property type="match status" value="1"/>
</dbReference>
<dbReference type="InterPro" id="IPR057408">
    <property type="entry name" value="PRS2_C_AAA_lid"/>
</dbReference>
<dbReference type="SMART" id="SM00382">
    <property type="entry name" value="AAA"/>
    <property type="match status" value="1"/>
</dbReference>
<dbReference type="CDD" id="cd19481">
    <property type="entry name" value="RecA-like_protease"/>
    <property type="match status" value="1"/>
</dbReference>
<feature type="domain" description="AAA+ ATPase" evidence="2">
    <location>
        <begin position="160"/>
        <end position="295"/>
    </location>
</feature>
<dbReference type="EMBL" id="CP091871">
    <property type="protein sequence ID" value="WEU40727.1"/>
    <property type="molecule type" value="Genomic_DNA"/>
</dbReference>
<dbReference type="GO" id="GO:0006508">
    <property type="term" value="P:proteolysis"/>
    <property type="evidence" value="ECO:0007669"/>
    <property type="project" value="TreeGrafter"/>
</dbReference>
<dbReference type="GO" id="GO:0005524">
    <property type="term" value="F:ATP binding"/>
    <property type="evidence" value="ECO:0007669"/>
    <property type="project" value="UniProtKB-KW"/>
</dbReference>
<dbReference type="InterPro" id="IPR057405">
    <property type="entry name" value="PRS2-like_N"/>
</dbReference>
<dbReference type="InterPro" id="IPR003960">
    <property type="entry name" value="ATPase_AAA_CS"/>
</dbReference>
<dbReference type="InterPro" id="IPR027417">
    <property type="entry name" value="P-loop_NTPase"/>
</dbReference>
<evidence type="ECO:0000313" key="3">
    <source>
        <dbReference type="EMBL" id="WEU40727.1"/>
    </source>
</evidence>
<dbReference type="Pfam" id="PF23902">
    <property type="entry name" value="AAA_lid_PRS2_C"/>
    <property type="match status" value="1"/>
</dbReference>
<dbReference type="GO" id="GO:0016887">
    <property type="term" value="F:ATP hydrolysis activity"/>
    <property type="evidence" value="ECO:0007669"/>
    <property type="project" value="InterPro"/>
</dbReference>
<reference evidence="3" key="1">
    <citation type="journal article" date="2017" name="Nature">
        <title>Asgard archaea illuminate the origin of eukaryotic cellular complexity.</title>
        <authorList>
            <person name="Zaremba-Niedzwiedzka K."/>
            <person name="Caceres E.F."/>
            <person name="Saw J.H."/>
            <person name="Backstrom D."/>
            <person name="Juzokaite L."/>
            <person name="Vancaester E."/>
            <person name="Seitz K.W."/>
            <person name="Anantharaman K."/>
            <person name="Starnawski P."/>
            <person name="Kjeldsen K.U."/>
            <person name="Scott M.B."/>
            <person name="Nunoura T."/>
            <person name="Banfield J.F."/>
            <person name="Schramm A."/>
            <person name="Baker B.J."/>
            <person name="Spang A."/>
            <person name="Ettema T.J.G."/>
        </authorList>
    </citation>
    <scope>NUCLEOTIDE SEQUENCE</scope>
    <source>
        <strain evidence="3">LCB_4</strain>
    </source>
</reference>
<dbReference type="Proteomes" id="UP000186851">
    <property type="component" value="Chromosome"/>
</dbReference>
<keyword evidence="1" id="KW-0547">Nucleotide-binding</keyword>
<dbReference type="AlphaFoldDB" id="A0AAF0D309"/>
<evidence type="ECO:0000256" key="1">
    <source>
        <dbReference type="RuleBase" id="RU003651"/>
    </source>
</evidence>
<sequence length="379" mass="42140">MKHKKDAVDIVNESRIGETVSADKTAGASLPVAKKVVLRPVGYPLRTVEEGKSPEITTDDAELFSAYATDQWNGTLVKKNSFLFDQYIYPDFAFKVVSCKPKEGHITYKTKIILENTVKTPSFSRVKVSMDDIIGQSKAKEKCLIIKKYLLEPAKFGEWAPKNVLFYGPPGTGKTMMALALANETKAGIFLSKATDLIGAHVGGGARRIHQLFENAVSLAPSIIFIDELDAIGLDRRFQSIRGDVSEVVNALLSELDGLNPNLGVVTIGATNAPDILDPALRSRFEDEIEFTLPTREERVKLIELYASRLPYKIEIDAEKVADLLEGFSGRDIKEKFIKALLHKAIIANRSIIDSKMVVEHLKSLISFRNERKPKQLYM</sequence>
<dbReference type="InterPro" id="IPR003593">
    <property type="entry name" value="AAA+_ATPase"/>
</dbReference>
<evidence type="ECO:0000259" key="2">
    <source>
        <dbReference type="SMART" id="SM00382"/>
    </source>
</evidence>
<reference evidence="3" key="2">
    <citation type="journal article" date="2022" name="Nat. Microbiol.">
        <title>A closed Candidatus Odinarchaeum chromosome exposes Asgard archaeal viruses.</title>
        <authorList>
            <person name="Tamarit D."/>
            <person name="Caceres E.F."/>
            <person name="Krupovic M."/>
            <person name="Nijland R."/>
            <person name="Eme L."/>
            <person name="Robinson N.P."/>
            <person name="Ettema T.J.G."/>
        </authorList>
    </citation>
    <scope>NUCLEOTIDE SEQUENCE</scope>
    <source>
        <strain evidence="3">LCB_4</strain>
    </source>
</reference>
<name>A0AAF0D309_ODILC</name>
<evidence type="ECO:0000313" key="4">
    <source>
        <dbReference type="Proteomes" id="UP000186851"/>
    </source>
</evidence>
<dbReference type="PROSITE" id="PS00674">
    <property type="entry name" value="AAA"/>
    <property type="match status" value="1"/>
</dbReference>
<dbReference type="InterPro" id="IPR003959">
    <property type="entry name" value="ATPase_AAA_core"/>
</dbReference>
<dbReference type="Gene3D" id="3.40.50.300">
    <property type="entry name" value="P-loop containing nucleotide triphosphate hydrolases"/>
    <property type="match status" value="1"/>
</dbReference>